<proteinExistence type="predicted"/>
<evidence type="ECO:0000313" key="2">
    <source>
        <dbReference type="EMBL" id="GBP11466.1"/>
    </source>
</evidence>
<organism evidence="2 3">
    <name type="scientific">Eumeta variegata</name>
    <name type="common">Bagworm moth</name>
    <name type="synonym">Eumeta japonica</name>
    <dbReference type="NCBI Taxonomy" id="151549"/>
    <lineage>
        <taxon>Eukaryota</taxon>
        <taxon>Metazoa</taxon>
        <taxon>Ecdysozoa</taxon>
        <taxon>Arthropoda</taxon>
        <taxon>Hexapoda</taxon>
        <taxon>Insecta</taxon>
        <taxon>Pterygota</taxon>
        <taxon>Neoptera</taxon>
        <taxon>Endopterygota</taxon>
        <taxon>Lepidoptera</taxon>
        <taxon>Glossata</taxon>
        <taxon>Ditrysia</taxon>
        <taxon>Tineoidea</taxon>
        <taxon>Psychidae</taxon>
        <taxon>Oiketicinae</taxon>
        <taxon>Eumeta</taxon>
    </lineage>
</organism>
<accession>A0A4C1TBB3</accession>
<dbReference type="Proteomes" id="UP000299102">
    <property type="component" value="Unassembled WGS sequence"/>
</dbReference>
<protein>
    <submittedName>
        <fullName evidence="2">Uncharacterized protein</fullName>
    </submittedName>
</protein>
<dbReference type="EMBL" id="BGZK01000046">
    <property type="protein sequence ID" value="GBP11466.1"/>
    <property type="molecule type" value="Genomic_DNA"/>
</dbReference>
<comment type="caution">
    <text evidence="2">The sequence shown here is derived from an EMBL/GenBank/DDBJ whole genome shotgun (WGS) entry which is preliminary data.</text>
</comment>
<sequence length="126" mass="14041">MKAIFAYAFRIDPGFIRNPNDGPTSNSTLPRTSLLPIAVLRPRERSREQERSNVLDNFQSGLARRGAGTPAHVSGARDGAGYGRLPNRRNNTDAIAQRPRLAWQRDTRAGTLVLRRVVLARRPVRA</sequence>
<dbReference type="AlphaFoldDB" id="A0A4C1TBB3"/>
<reference evidence="2 3" key="1">
    <citation type="journal article" date="2019" name="Commun. Biol.">
        <title>The bagworm genome reveals a unique fibroin gene that provides high tensile strength.</title>
        <authorList>
            <person name="Kono N."/>
            <person name="Nakamura H."/>
            <person name="Ohtoshi R."/>
            <person name="Tomita M."/>
            <person name="Numata K."/>
            <person name="Arakawa K."/>
        </authorList>
    </citation>
    <scope>NUCLEOTIDE SEQUENCE [LARGE SCALE GENOMIC DNA]</scope>
</reference>
<keyword evidence="3" id="KW-1185">Reference proteome</keyword>
<feature type="region of interest" description="Disordered" evidence="1">
    <location>
        <begin position="42"/>
        <end position="93"/>
    </location>
</feature>
<gene>
    <name evidence="2" type="ORF">EVAR_92961_1</name>
</gene>
<feature type="compositionally biased region" description="Basic and acidic residues" evidence="1">
    <location>
        <begin position="42"/>
        <end position="53"/>
    </location>
</feature>
<name>A0A4C1TBB3_EUMVA</name>
<evidence type="ECO:0000313" key="3">
    <source>
        <dbReference type="Proteomes" id="UP000299102"/>
    </source>
</evidence>
<evidence type="ECO:0000256" key="1">
    <source>
        <dbReference type="SAM" id="MobiDB-lite"/>
    </source>
</evidence>